<dbReference type="PANTHER" id="PTHR11422">
    <property type="entry name" value="T-CELL SURFACE GLYCOPROTEIN CD4"/>
    <property type="match status" value="1"/>
</dbReference>
<dbReference type="InterPro" id="IPR007110">
    <property type="entry name" value="Ig-like_dom"/>
</dbReference>
<dbReference type="PANTHER" id="PTHR11422:SF0">
    <property type="entry name" value="T-CELL SURFACE GLYCOPROTEIN CD4"/>
    <property type="match status" value="1"/>
</dbReference>
<dbReference type="SMART" id="SM00409">
    <property type="entry name" value="IG"/>
    <property type="match status" value="3"/>
</dbReference>
<feature type="signal peptide" evidence="3">
    <location>
        <begin position="1"/>
        <end position="21"/>
    </location>
</feature>
<dbReference type="InterPro" id="IPR013783">
    <property type="entry name" value="Ig-like_fold"/>
</dbReference>
<feature type="domain" description="Ig-like" evidence="4">
    <location>
        <begin position="123"/>
        <end position="185"/>
    </location>
</feature>
<keyword evidence="6" id="KW-1185">Reference proteome</keyword>
<dbReference type="AlphaFoldDB" id="A0A5N5Q565"/>
<keyword evidence="2" id="KW-0812">Transmembrane</keyword>
<evidence type="ECO:0000256" key="3">
    <source>
        <dbReference type="SAM" id="SignalP"/>
    </source>
</evidence>
<dbReference type="InterPro" id="IPR003599">
    <property type="entry name" value="Ig_sub"/>
</dbReference>
<feature type="chain" id="PRO_5024306486" description="Ig-like domain-containing protein" evidence="3">
    <location>
        <begin position="22"/>
        <end position="412"/>
    </location>
</feature>
<dbReference type="Pfam" id="PF13927">
    <property type="entry name" value="Ig_3"/>
    <property type="match status" value="1"/>
</dbReference>
<dbReference type="InterPro" id="IPR036179">
    <property type="entry name" value="Ig-like_dom_sf"/>
</dbReference>
<gene>
    <name evidence="5" type="ORF">PHYPO_G00008560</name>
</gene>
<keyword evidence="3" id="KW-0732">Signal</keyword>
<evidence type="ECO:0000313" key="5">
    <source>
        <dbReference type="EMBL" id="KAB5587059.1"/>
    </source>
</evidence>
<evidence type="ECO:0000256" key="2">
    <source>
        <dbReference type="SAM" id="Phobius"/>
    </source>
</evidence>
<protein>
    <recommendedName>
        <fullName evidence="4">Ig-like domain-containing protein</fullName>
    </recommendedName>
</protein>
<dbReference type="InterPro" id="IPR013106">
    <property type="entry name" value="Ig_V-set"/>
</dbReference>
<feature type="compositionally biased region" description="Basic and acidic residues" evidence="1">
    <location>
        <begin position="386"/>
        <end position="399"/>
    </location>
</feature>
<dbReference type="Pfam" id="PF07686">
    <property type="entry name" value="V-set"/>
    <property type="match status" value="1"/>
</dbReference>
<feature type="transmembrane region" description="Helical" evidence="2">
    <location>
        <begin position="328"/>
        <end position="350"/>
    </location>
</feature>
<dbReference type="SMART" id="SM00408">
    <property type="entry name" value="IGc2"/>
    <property type="match status" value="1"/>
</dbReference>
<organism evidence="5 6">
    <name type="scientific">Pangasianodon hypophthalmus</name>
    <name type="common">Striped catfish</name>
    <name type="synonym">Helicophagus hypophthalmus</name>
    <dbReference type="NCBI Taxonomy" id="310915"/>
    <lineage>
        <taxon>Eukaryota</taxon>
        <taxon>Metazoa</taxon>
        <taxon>Chordata</taxon>
        <taxon>Craniata</taxon>
        <taxon>Vertebrata</taxon>
        <taxon>Euteleostomi</taxon>
        <taxon>Actinopterygii</taxon>
        <taxon>Neopterygii</taxon>
        <taxon>Teleostei</taxon>
        <taxon>Ostariophysi</taxon>
        <taxon>Siluriformes</taxon>
        <taxon>Pangasiidae</taxon>
        <taxon>Pangasianodon</taxon>
    </lineage>
</organism>
<feature type="region of interest" description="Disordered" evidence="1">
    <location>
        <begin position="384"/>
        <end position="412"/>
    </location>
</feature>
<reference evidence="5 6" key="1">
    <citation type="submission" date="2019-06" db="EMBL/GenBank/DDBJ databases">
        <title>A chromosome-scale genome assembly of the striped catfish, Pangasianodon hypophthalmus.</title>
        <authorList>
            <person name="Wen M."/>
            <person name="Zahm M."/>
            <person name="Roques C."/>
            <person name="Cabau C."/>
            <person name="Klopp C."/>
            <person name="Donnadieu C."/>
            <person name="Jouanno E."/>
            <person name="Avarre J.-C."/>
            <person name="Campet M."/>
            <person name="Ha T.T.T."/>
            <person name="Dugue R."/>
            <person name="Lampietro C."/>
            <person name="Louis A."/>
            <person name="Herpin A."/>
            <person name="Echchiki A."/>
            <person name="Berthelot C."/>
            <person name="Parey E."/>
            <person name="Roest-Crollius H."/>
            <person name="Braasch I."/>
            <person name="Postlethwait J."/>
            <person name="Bobe J."/>
            <person name="Montfort J."/>
            <person name="Bouchez O."/>
            <person name="Begum T."/>
            <person name="Schartl M."/>
            <person name="Guiguen Y."/>
        </authorList>
    </citation>
    <scope>NUCLEOTIDE SEQUENCE [LARGE SCALE GENOMIC DNA]</scope>
    <source>
        <strain evidence="5 6">Indonesia</strain>
        <tissue evidence="5">Blood</tissue>
    </source>
</reference>
<keyword evidence="2" id="KW-0472">Membrane</keyword>
<feature type="domain" description="Ig-like" evidence="4">
    <location>
        <begin position="29"/>
        <end position="107"/>
    </location>
</feature>
<dbReference type="Proteomes" id="UP000327468">
    <property type="component" value="Chromosome 1"/>
</dbReference>
<evidence type="ECO:0000259" key="4">
    <source>
        <dbReference type="PROSITE" id="PS50835"/>
    </source>
</evidence>
<evidence type="ECO:0000313" key="6">
    <source>
        <dbReference type="Proteomes" id="UP000327468"/>
    </source>
</evidence>
<feature type="domain" description="Ig-like" evidence="4">
    <location>
        <begin position="189"/>
        <end position="300"/>
    </location>
</feature>
<dbReference type="PROSITE" id="PS50835">
    <property type="entry name" value="IG_LIKE"/>
    <property type="match status" value="3"/>
</dbReference>
<dbReference type="Gene3D" id="2.60.40.10">
    <property type="entry name" value="Immunoglobulins"/>
    <property type="match status" value="3"/>
</dbReference>
<comment type="caution">
    <text evidence="5">The sequence shown here is derived from an EMBL/GenBank/DDBJ whole genome shotgun (WGS) entry which is preliminary data.</text>
</comment>
<dbReference type="SUPFAM" id="SSF48726">
    <property type="entry name" value="Immunoglobulin"/>
    <property type="match status" value="3"/>
</dbReference>
<dbReference type="EMBL" id="VFJC01000002">
    <property type="protein sequence ID" value="KAB5587059.1"/>
    <property type="molecule type" value="Genomic_DNA"/>
</dbReference>
<name>A0A5N5Q565_PANHP</name>
<accession>A0A5N5Q565</accession>
<evidence type="ECO:0000256" key="1">
    <source>
        <dbReference type="SAM" id="MobiDB-lite"/>
    </source>
</evidence>
<sequence>MFRSKNILWITFAFCVTTGSCEDVYQQSGTDVKMDCPSAKPNAEIEWKLNNVLVLGISTTGRERKGSLHVSQRARIEKTSLKITAVKSEDSGVYTCSTTTHKLYVVSAHANPSSVLYSTGTNLNCDVTKDFKGTICWTAPDSKSYSQSKSMTVVESVTSDNAGLWTCHITDVNGKEVFKLNVKITVVGPLNTTEEVTTYEGGIAELPCFLPAPSTLPITGGSWTSETASHISFPALMRTNSDVKWNSTGVSTDKVTVRDEQLNKYFNVTLKRVNADDAGVYVCSLVFEGGKSLSAKLKLTVLKTTPTPDNGSGDSNVTWYTPVSGVPLWVWVAVAVSTVFLVVIIILIYCRNKRMKRKMKKLKSKQLSLKSRVYCTCGRADNSRVQGKESTRTGKRERPPSLPRHQYSYLNE</sequence>
<proteinExistence type="predicted"/>
<dbReference type="PROSITE" id="PS51257">
    <property type="entry name" value="PROKAR_LIPOPROTEIN"/>
    <property type="match status" value="1"/>
</dbReference>
<dbReference type="InterPro" id="IPR003598">
    <property type="entry name" value="Ig_sub2"/>
</dbReference>
<keyword evidence="2" id="KW-1133">Transmembrane helix</keyword>